<reference evidence="2" key="1">
    <citation type="journal article" date="2024" name="Microbiol. Spectr.">
        <title>Full-genome sequencing of dozens of new DNA viruses found in Spanish bat feces.</title>
        <authorList>
            <person name="Buigues J."/>
            <person name="Vinals A."/>
            <person name="Martinez-Recio R."/>
            <person name="Monros J.S."/>
            <person name="Sanjuan R."/>
            <person name="Cuevas J.M."/>
        </authorList>
    </citation>
    <scope>NUCLEOTIDE SEQUENCE</scope>
    <source>
        <strain evidence="2">MAVG28</strain>
    </source>
</reference>
<proteinExistence type="predicted"/>
<name>A0AAU6S596_9VIRU</name>
<reference evidence="2" key="2">
    <citation type="submission" date="2024-02" db="EMBL/GenBank/DDBJ databases">
        <authorList>
            <person name="Buigues J."/>
            <person name="Vinals A."/>
            <person name="Martinez-Recio R."/>
            <person name="S Monros J."/>
            <person name="Sanjuan R."/>
            <person name="Cuevas J.M."/>
        </authorList>
    </citation>
    <scope>NUCLEOTIDE SEQUENCE</scope>
    <source>
        <strain evidence="2">MAVG28</strain>
    </source>
</reference>
<accession>A0AAU6S596</accession>
<protein>
    <submittedName>
        <fullName evidence="2">Capsid protein</fullName>
    </submittedName>
</protein>
<evidence type="ECO:0000256" key="1">
    <source>
        <dbReference type="SAM" id="MobiDB-lite"/>
    </source>
</evidence>
<dbReference type="EMBL" id="PP410087">
    <property type="protein sequence ID" value="WZK92903.1"/>
    <property type="molecule type" value="Genomic_DNA"/>
</dbReference>
<organism evidence="2">
    <name type="scientific">Myotis daubentonii feces associated gemycircularvirus 1</name>
    <dbReference type="NCBI Taxonomy" id="3139980"/>
    <lineage>
        <taxon>Viruses</taxon>
        <taxon>Monodnaviria</taxon>
        <taxon>Shotokuvirae</taxon>
        <taxon>Cressdnaviricota</taxon>
        <taxon>Repensiviricetes</taxon>
        <taxon>Geplafuvirales</taxon>
        <taxon>Genomoviridae</taxon>
        <taxon>Gemycircularvirus</taxon>
    </lineage>
</organism>
<feature type="region of interest" description="Disordered" evidence="1">
    <location>
        <begin position="1"/>
        <end position="25"/>
    </location>
</feature>
<evidence type="ECO:0000313" key="2">
    <source>
        <dbReference type="EMBL" id="WZK92903.1"/>
    </source>
</evidence>
<sequence length="318" mass="35889">MRTRAPRTRRSFARSKGRRRSYAPRRRLYTARKRTYRKKPQSLCPPHLLSMRRKSILNITSRKKRNGMQTVTTSGAAGVPITPAFGPAFVNGVDGGYFLWCATAQTNTSSTAPYPVSADAARTADLAYMRGLSEHVRIQTSSGVPWFHRRICFATRAVLFRVGIDPSPTNTVAAYYDDTSRGIQRWAQNSANNNTPNTLAAWNAVIFKGGEGVDWSDRIIAPLDTTRIDVKYDKTWTITSGNANGTVKERKLWHSMNKNLQYDEDENGEQETSTYFSVNDKRGMGDYYVLDIIQAGTGATTSDLMRITYNSTLYWHER</sequence>